<protein>
    <recommendedName>
        <fullName evidence="3 5">Flagellar hook protein FlgE</fullName>
    </recommendedName>
</protein>
<proteinExistence type="inferred from homology"/>
<dbReference type="InterPro" id="IPR011491">
    <property type="entry name" value="FlgE_D2"/>
</dbReference>
<evidence type="ECO:0000259" key="9">
    <source>
        <dbReference type="Pfam" id="PF07559"/>
    </source>
</evidence>
<dbReference type="NCBIfam" id="TIGR03506">
    <property type="entry name" value="FlgEFG_subfam"/>
    <property type="match status" value="2"/>
</dbReference>
<feature type="domain" description="Flagellar hook protein FlgE/F/G-like D1" evidence="10">
    <location>
        <begin position="83"/>
        <end position="142"/>
    </location>
</feature>
<dbReference type="InterPro" id="IPR020013">
    <property type="entry name" value="Flagellar_FlgE/F/G"/>
</dbReference>
<sequence length="776" mass="79844">MPFNIALSGIRAANSDLRITGNNIANASTTGFKESRAQFGDVYSTSVLGSGINQVGSGVRTQNIAQQFTQGNISFTDNVLDLAVSGTGYFVTSLNGEQMFTRAGTFSVDRDGYMVNNINSRLQGYTTNTNGNINNVLGDVQIQTTSIEPQTTTLVETAVNLDSSESVIQSTGTQYISAGGTAAANANGYTAQTLVITNPTGGTVNVNSALNDNSLTTANSLNNLAGVTATTQATATISAWTSGLGVTINGATLTNTSIGQATVDEITALPGLTATLGVGTINIASIIGDLIFGVVGSGAASDEILTVVGPTGGTQTLEVDGAVDNTTVGNLPVSGSFTGTTTTALLDQSSSGRFIGGTATIATNISGAGATDHDFTITVDGVASAANISLPVANYGSYAAMATALQAAINADANISGVSVRYDTDHFVFTSSTTGTSSAVTLAAVGTDANTLGIAGGTAVTGNTSITVGGIMTLQLDDGYTLTDTSATPIFSNAPTTFINNAFDPVDPNTYNHSTSVTIYDSLGNSHIMQQFFIKQPETATTIPNHWQMVVRVDGRDVGDPVITAPTIPTAATYNLYFDANGAFDSVQSDDILISNWVPYNTDGTQVFGALQPNNQSNSGALPIPFPPTSSNFQILLTDSSQNSSNFEVRAVDQDGTATGRLASLNVDDNGIIFARFTNGENRALAQVALANFPSSQGLQPLGDTSWAQTSESGEPAIGTPGTASLGLIQSGALEESNVELSEQLVNLIIAQRNFQASAKTIETADQITQTIINLR</sequence>
<dbReference type="InterPro" id="IPR053967">
    <property type="entry name" value="LlgE_F_G-like_D1"/>
</dbReference>
<dbReference type="InterPro" id="IPR037925">
    <property type="entry name" value="FlgE/F/G-like"/>
</dbReference>
<evidence type="ECO:0000256" key="2">
    <source>
        <dbReference type="ARBA" id="ARBA00009677"/>
    </source>
</evidence>
<feature type="region of interest" description="Disordered" evidence="6">
    <location>
        <begin position="703"/>
        <end position="722"/>
    </location>
</feature>
<dbReference type="EMBL" id="MDLC01000020">
    <property type="protein sequence ID" value="ODS23799.1"/>
    <property type="molecule type" value="Genomic_DNA"/>
</dbReference>
<dbReference type="GO" id="GO:0009424">
    <property type="term" value="C:bacterial-type flagellum hook"/>
    <property type="evidence" value="ECO:0007669"/>
    <property type="project" value="TreeGrafter"/>
</dbReference>
<comment type="subcellular location">
    <subcellularLocation>
        <location evidence="1 5">Bacterial flagellum basal body</location>
    </subcellularLocation>
</comment>
<dbReference type="GO" id="GO:0071978">
    <property type="term" value="P:bacterial-type flagellum-dependent swarming motility"/>
    <property type="evidence" value="ECO:0007669"/>
    <property type="project" value="TreeGrafter"/>
</dbReference>
<dbReference type="Pfam" id="PF06429">
    <property type="entry name" value="Flg_bbr_C"/>
    <property type="match status" value="1"/>
</dbReference>
<feature type="domain" description="Flagellar basal body rod protein N-terminal" evidence="7">
    <location>
        <begin position="3"/>
        <end position="33"/>
    </location>
</feature>
<organism evidence="11 12">
    <name type="scientific">Candidatus Endobugula sertula</name>
    <name type="common">Bugula neritina bacterial symbiont</name>
    <dbReference type="NCBI Taxonomy" id="62101"/>
    <lineage>
        <taxon>Bacteria</taxon>
        <taxon>Pseudomonadati</taxon>
        <taxon>Pseudomonadota</taxon>
        <taxon>Gammaproteobacteria</taxon>
        <taxon>Cellvibrionales</taxon>
        <taxon>Cellvibrionaceae</taxon>
        <taxon>Candidatus Endobugula</taxon>
    </lineage>
</organism>
<dbReference type="InterPro" id="IPR001444">
    <property type="entry name" value="Flag_bb_rod_N"/>
</dbReference>
<dbReference type="InterPro" id="IPR037058">
    <property type="entry name" value="Falgellar_hook_FlgE_sf"/>
</dbReference>
<name>A0A1D2QQD3_9GAMM</name>
<gene>
    <name evidence="11" type="ORF">AB835_06985</name>
</gene>
<comment type="similarity">
    <text evidence="2 5">Belongs to the flagella basal body rod proteins family.</text>
</comment>
<evidence type="ECO:0000256" key="5">
    <source>
        <dbReference type="RuleBase" id="RU362116"/>
    </source>
</evidence>
<dbReference type="Pfam" id="PF00460">
    <property type="entry name" value="Flg_bb_rod"/>
    <property type="match status" value="1"/>
</dbReference>
<evidence type="ECO:0000256" key="6">
    <source>
        <dbReference type="SAM" id="MobiDB-lite"/>
    </source>
</evidence>
<dbReference type="Proteomes" id="UP000242502">
    <property type="component" value="Unassembled WGS sequence"/>
</dbReference>
<dbReference type="Pfam" id="PF07559">
    <property type="entry name" value="FlgE_D2"/>
    <property type="match status" value="1"/>
</dbReference>
<dbReference type="SUPFAM" id="SSF117143">
    <property type="entry name" value="Flagellar hook protein flgE"/>
    <property type="match status" value="1"/>
</dbReference>
<evidence type="ECO:0000259" key="7">
    <source>
        <dbReference type="Pfam" id="PF00460"/>
    </source>
</evidence>
<dbReference type="InterPro" id="IPR010930">
    <property type="entry name" value="Flg_bb/hook_C_dom"/>
</dbReference>
<evidence type="ECO:0000313" key="11">
    <source>
        <dbReference type="EMBL" id="ODS23799.1"/>
    </source>
</evidence>
<feature type="domain" description="Flagellar basal-body/hook protein C-terminal" evidence="8">
    <location>
        <begin position="730"/>
        <end position="775"/>
    </location>
</feature>
<dbReference type="AlphaFoldDB" id="A0A1D2QQD3"/>
<dbReference type="GO" id="GO:0009425">
    <property type="term" value="C:bacterial-type flagellum basal body"/>
    <property type="evidence" value="ECO:0007669"/>
    <property type="project" value="UniProtKB-SubCell"/>
</dbReference>
<comment type="function">
    <text evidence="5">A flexible structure which links the flagellar filament to the drive apparatus in the basal body.</text>
</comment>
<keyword evidence="4 5" id="KW-0975">Bacterial flagellum</keyword>
<dbReference type="STRING" id="62101.AB835_06985"/>
<accession>A0A1D2QQD3</accession>
<reference evidence="11 12" key="1">
    <citation type="journal article" date="2016" name="Appl. Environ. Microbiol.">
        <title>Lack of Overt Genome Reduction in the Bryostatin-Producing Bryozoan Symbiont "Candidatus Endobugula sertula".</title>
        <authorList>
            <person name="Miller I.J."/>
            <person name="Vanee N."/>
            <person name="Fong S.S."/>
            <person name="Lim-Fong G.E."/>
            <person name="Kwan J.C."/>
        </authorList>
    </citation>
    <scope>NUCLEOTIDE SEQUENCE [LARGE SCALE GENOMIC DNA]</scope>
    <source>
        <strain evidence="11">AB1-4</strain>
    </source>
</reference>
<comment type="caution">
    <text evidence="11">The sequence shown here is derived from an EMBL/GenBank/DDBJ whole genome shotgun (WGS) entry which is preliminary data.</text>
</comment>
<evidence type="ECO:0000259" key="10">
    <source>
        <dbReference type="Pfam" id="PF22692"/>
    </source>
</evidence>
<dbReference type="Gene3D" id="2.60.98.20">
    <property type="entry name" value="Flagellar hook protein FlgE"/>
    <property type="match status" value="1"/>
</dbReference>
<evidence type="ECO:0000313" key="12">
    <source>
        <dbReference type="Proteomes" id="UP000242502"/>
    </source>
</evidence>
<evidence type="ECO:0000256" key="3">
    <source>
        <dbReference type="ARBA" id="ARBA00019015"/>
    </source>
</evidence>
<evidence type="ECO:0000256" key="4">
    <source>
        <dbReference type="ARBA" id="ARBA00023143"/>
    </source>
</evidence>
<evidence type="ECO:0000256" key="1">
    <source>
        <dbReference type="ARBA" id="ARBA00004117"/>
    </source>
</evidence>
<feature type="domain" description="Flagellar hook protein FlgE D2" evidence="9">
    <location>
        <begin position="498"/>
        <end position="656"/>
    </location>
</feature>
<dbReference type="PANTHER" id="PTHR30435:SF1">
    <property type="entry name" value="FLAGELLAR HOOK PROTEIN FLGE"/>
    <property type="match status" value="1"/>
</dbReference>
<dbReference type="PANTHER" id="PTHR30435">
    <property type="entry name" value="FLAGELLAR PROTEIN"/>
    <property type="match status" value="1"/>
</dbReference>
<dbReference type="Pfam" id="PF22692">
    <property type="entry name" value="LlgE_F_G_D1"/>
    <property type="match status" value="1"/>
</dbReference>
<dbReference type="GO" id="GO:0005829">
    <property type="term" value="C:cytosol"/>
    <property type="evidence" value="ECO:0007669"/>
    <property type="project" value="TreeGrafter"/>
</dbReference>
<evidence type="ECO:0000259" key="8">
    <source>
        <dbReference type="Pfam" id="PF06429"/>
    </source>
</evidence>